<gene>
    <name evidence="1" type="ORF">DFR74_10742</name>
</gene>
<dbReference type="Proteomes" id="UP000252586">
    <property type="component" value="Unassembled WGS sequence"/>
</dbReference>
<dbReference type="SUPFAM" id="SSF53335">
    <property type="entry name" value="S-adenosyl-L-methionine-dependent methyltransferases"/>
    <property type="match status" value="1"/>
</dbReference>
<keyword evidence="2" id="KW-1185">Reference proteome</keyword>
<dbReference type="RefSeq" id="WP_067514175.1">
    <property type="nucleotide sequence ID" value="NZ_CP107943.1"/>
</dbReference>
<sequence length="460" mass="50961">MIDTSNYFAHQQKSEATYLDVAANDHGQEKGLLVHRALARVADGDPHVVEIGPGGGAAVTFLASQLESEARDVRLTLIEAPGVVSRTLTEAIDRFKTVGTCALVHGWAQDISTLVDEPVDVISASALLHEVYSYGGAYSGLHTMIRTFPSVLKPYGFFVYRDVYAVAAPSLHEPAVQSYSAPSWLQFLRLFLPHYLHHGTHPYHHHDDEVIVRQNSRIVAAPELDPRVCAVIHAPIGLFREAQRHYITLRDHVWRSGILGFTPILDGQLAGDWIDFRTGHKRVHFGFTDSAWMSTNDRANIQAVSETYGDHHVIDGDIFDAITDVALNLFLAAVERGNSDCGQIWSGWLEREGRETYAYLTADELLTAFAVHSASADTGTPSVLMPVQPTDIFVRERHYYNRFLGKSLANPLSDAKQMVLFQNIPVTDSDALHGALGTIRQHCSKPKLARIHTAIHHTRG</sequence>
<comment type="caution">
    <text evidence="1">The sequence shown here is derived from an EMBL/GenBank/DDBJ whole genome shotgun (WGS) entry which is preliminary data.</text>
</comment>
<proteinExistence type="predicted"/>
<protein>
    <recommendedName>
        <fullName evidence="3">Methyltransferase family protein</fullName>
    </recommendedName>
</protein>
<evidence type="ECO:0008006" key="3">
    <source>
        <dbReference type="Google" id="ProtNLM"/>
    </source>
</evidence>
<name>A0A366DHE4_9NOCA</name>
<dbReference type="InterPro" id="IPR029063">
    <property type="entry name" value="SAM-dependent_MTases_sf"/>
</dbReference>
<dbReference type="Gene3D" id="3.40.50.150">
    <property type="entry name" value="Vaccinia Virus protein VP39"/>
    <property type="match status" value="1"/>
</dbReference>
<reference evidence="1 2" key="1">
    <citation type="submission" date="2018-06" db="EMBL/GenBank/DDBJ databases">
        <title>Genomic Encyclopedia of Type Strains, Phase IV (KMG-IV): sequencing the most valuable type-strain genomes for metagenomic binning, comparative biology and taxonomic classification.</title>
        <authorList>
            <person name="Goeker M."/>
        </authorList>
    </citation>
    <scope>NUCLEOTIDE SEQUENCE [LARGE SCALE GENOMIC DNA]</scope>
    <source>
        <strain evidence="1 2">DSM 44599</strain>
    </source>
</reference>
<dbReference type="EMBL" id="QNRE01000007">
    <property type="protein sequence ID" value="RBO89365.1"/>
    <property type="molecule type" value="Genomic_DNA"/>
</dbReference>
<dbReference type="OrthoDB" id="3970416at2"/>
<evidence type="ECO:0000313" key="1">
    <source>
        <dbReference type="EMBL" id="RBO89365.1"/>
    </source>
</evidence>
<evidence type="ECO:0000313" key="2">
    <source>
        <dbReference type="Proteomes" id="UP000252586"/>
    </source>
</evidence>
<dbReference type="STRING" id="1210090.GCA_001613185_06613"/>
<accession>A0A366DHE4</accession>
<organism evidence="1 2">
    <name type="scientific">Nocardia puris</name>
    <dbReference type="NCBI Taxonomy" id="208602"/>
    <lineage>
        <taxon>Bacteria</taxon>
        <taxon>Bacillati</taxon>
        <taxon>Actinomycetota</taxon>
        <taxon>Actinomycetes</taxon>
        <taxon>Mycobacteriales</taxon>
        <taxon>Nocardiaceae</taxon>
        <taxon>Nocardia</taxon>
    </lineage>
</organism>
<dbReference type="AlphaFoldDB" id="A0A366DHE4"/>